<dbReference type="PANTHER" id="PTHR12822:SF2">
    <property type="entry name" value="PROTEIN YIPF"/>
    <property type="match status" value="1"/>
</dbReference>
<dbReference type="InterPro" id="IPR039765">
    <property type="entry name" value="Yip5/YIPF1/YIPF2"/>
</dbReference>
<reference evidence="9" key="1">
    <citation type="submission" date="2021-02" db="EMBL/GenBank/DDBJ databases">
        <authorList>
            <person name="Dougan E. K."/>
            <person name="Rhodes N."/>
            <person name="Thang M."/>
            <person name="Chan C."/>
        </authorList>
    </citation>
    <scope>NUCLEOTIDE SEQUENCE</scope>
</reference>
<evidence type="ECO:0000256" key="2">
    <source>
        <dbReference type="ARBA" id="ARBA00010596"/>
    </source>
</evidence>
<feature type="compositionally biased region" description="Low complexity" evidence="6">
    <location>
        <begin position="252"/>
        <end position="280"/>
    </location>
</feature>
<feature type="compositionally biased region" description="Low complexity" evidence="6">
    <location>
        <begin position="340"/>
        <end position="357"/>
    </location>
</feature>
<feature type="region of interest" description="Disordered" evidence="6">
    <location>
        <begin position="409"/>
        <end position="562"/>
    </location>
</feature>
<feature type="compositionally biased region" description="Low complexity" evidence="6">
    <location>
        <begin position="316"/>
        <end position="332"/>
    </location>
</feature>
<feature type="transmembrane region" description="Helical" evidence="7">
    <location>
        <begin position="709"/>
        <end position="730"/>
    </location>
</feature>
<feature type="transmembrane region" description="Helical" evidence="7">
    <location>
        <begin position="807"/>
        <end position="826"/>
    </location>
</feature>
<evidence type="ECO:0000256" key="3">
    <source>
        <dbReference type="ARBA" id="ARBA00022692"/>
    </source>
</evidence>
<keyword evidence="5 7" id="KW-0472">Membrane</keyword>
<evidence type="ECO:0000259" key="8">
    <source>
        <dbReference type="Pfam" id="PF04893"/>
    </source>
</evidence>
<sequence length="833" mass="90468">MVVVCYDENENSNILNMTPDAKVSDAEIKPQVLADSKPIINGSVPALPAAAPQKPVAAAAPNLVTEWSTQSRLSELARPRTNLAPSSAELERKYLEAKRQEMHDTRMRNEKSCHEAIHNPEAKTKLSSKVTVPKEFKLSRSNSRSHTPSRSVCSDNGSEMELDSDAGENSVWSTSLRGRSASRGRAAGPAAEKGLWQPKLTVPSAPQLLTSWRPRSVSRRSPTDESEVRGAMTPNAWSSSLRGRGGARDSSRSSSRASSRQGSAAPSPARSTRSTYSVRSTRSKSRGPNLDAPTFEASTPLRATSRGRGRSALVTPSPARSARSCYSARSCSDMSLASVNSRLSRRTGGSSRNRSLSTADLEEIVAQDGRRALAELMQHNARNYMQAINNPDMRRGHHSLDLTVPQEFHFSSSKRSSRSVCSSGSEAEDKRREWSQSLRRASESPAPAATAAWQPKLTAPSAPTLRTSSRASSRHRSSSRGAEKRSMSCQKLPPREQTAVERHLERTAAAQGVSSAAESSSKLQASKLSADDEQWIQAGTTAEERAERARQAMNKRREEAQLQEKQRLCVFRAPVASNAKRSQSRGNNPLRSADRPVASPASAPAATSPAPTEELKVETEAAEAAEVEPAAETETASASKGEEEMALPPNWTKYTTDEGKDTESNDFRTRPDFWGPFWVATTAVLFLAATGNFARLLEMEDNSSFKADYSLVSVAATMIYGCLIGVPALARLGLYCSGHEVDSINIKQVICVYGYSLTPAIPASILCLVPVSLFRWLVVLLGLGVSLTFIRGTLWTDIAIEAPSLKWTVLGLFVSAQATIFLTYRLHFFNSVS</sequence>
<dbReference type="GO" id="GO:0031267">
    <property type="term" value="F:small GTPase binding"/>
    <property type="evidence" value="ECO:0007669"/>
    <property type="project" value="InterPro"/>
</dbReference>
<feature type="transmembrane region" description="Helical" evidence="7">
    <location>
        <begin position="750"/>
        <end position="769"/>
    </location>
</feature>
<dbReference type="EMBL" id="CAJNNW010019680">
    <property type="protein sequence ID" value="CAE8664965.1"/>
    <property type="molecule type" value="Genomic_DNA"/>
</dbReference>
<name>A0A813IXF7_POLGL</name>
<evidence type="ECO:0000256" key="1">
    <source>
        <dbReference type="ARBA" id="ARBA00004141"/>
    </source>
</evidence>
<evidence type="ECO:0000256" key="4">
    <source>
        <dbReference type="ARBA" id="ARBA00022989"/>
    </source>
</evidence>
<dbReference type="AlphaFoldDB" id="A0A813IXF7"/>
<feature type="compositionally biased region" description="Low complexity" evidence="6">
    <location>
        <begin position="508"/>
        <end position="528"/>
    </location>
</feature>
<feature type="transmembrane region" description="Helical" evidence="7">
    <location>
        <begin position="673"/>
        <end position="697"/>
    </location>
</feature>
<feature type="compositionally biased region" description="Low complexity" evidence="6">
    <location>
        <begin position="598"/>
        <end position="612"/>
    </location>
</feature>
<evidence type="ECO:0000313" key="10">
    <source>
        <dbReference type="Proteomes" id="UP000626109"/>
    </source>
</evidence>
<evidence type="ECO:0000256" key="6">
    <source>
        <dbReference type="SAM" id="MobiDB-lite"/>
    </source>
</evidence>
<gene>
    <name evidence="9" type="ORF">PGLA2088_LOCUS15770</name>
</gene>
<dbReference type="Pfam" id="PF04893">
    <property type="entry name" value="Yip1"/>
    <property type="match status" value="1"/>
</dbReference>
<feature type="compositionally biased region" description="Low complexity" evidence="6">
    <location>
        <begin position="443"/>
        <end position="452"/>
    </location>
</feature>
<dbReference type="GO" id="GO:0005794">
    <property type="term" value="C:Golgi apparatus"/>
    <property type="evidence" value="ECO:0007669"/>
    <property type="project" value="InterPro"/>
</dbReference>
<feature type="region of interest" description="Disordered" evidence="6">
    <location>
        <begin position="109"/>
        <end position="357"/>
    </location>
</feature>
<feature type="compositionally biased region" description="Basic and acidic residues" evidence="6">
    <location>
        <begin position="109"/>
        <end position="124"/>
    </location>
</feature>
<protein>
    <recommendedName>
        <fullName evidence="8">Yip1 domain-containing protein</fullName>
    </recommendedName>
</protein>
<feature type="compositionally biased region" description="Basic and acidic residues" evidence="6">
    <location>
        <begin position="542"/>
        <end position="562"/>
    </location>
</feature>
<keyword evidence="3 7" id="KW-0812">Transmembrane</keyword>
<accession>A0A813IXF7</accession>
<comment type="similarity">
    <text evidence="2">Belongs to the YIP1 family.</text>
</comment>
<feature type="transmembrane region" description="Helical" evidence="7">
    <location>
        <begin position="776"/>
        <end position="795"/>
    </location>
</feature>
<dbReference type="GO" id="GO:0016020">
    <property type="term" value="C:membrane"/>
    <property type="evidence" value="ECO:0007669"/>
    <property type="project" value="UniProtKB-SubCell"/>
</dbReference>
<evidence type="ECO:0000313" key="9">
    <source>
        <dbReference type="EMBL" id="CAE8664965.1"/>
    </source>
</evidence>
<keyword evidence="4 7" id="KW-1133">Transmembrane helix</keyword>
<dbReference type="GO" id="GO:0016192">
    <property type="term" value="P:vesicle-mediated transport"/>
    <property type="evidence" value="ECO:0007669"/>
    <property type="project" value="InterPro"/>
</dbReference>
<dbReference type="PANTHER" id="PTHR12822">
    <property type="entry name" value="PROTEIN YIPF"/>
    <property type="match status" value="1"/>
</dbReference>
<dbReference type="InterPro" id="IPR006977">
    <property type="entry name" value="Yip1_dom"/>
</dbReference>
<feature type="compositionally biased region" description="Polar residues" evidence="6">
    <location>
        <begin position="139"/>
        <end position="157"/>
    </location>
</feature>
<comment type="subcellular location">
    <subcellularLocation>
        <location evidence="1">Membrane</location>
        <topology evidence="1">Multi-pass membrane protein</topology>
    </subcellularLocation>
</comment>
<feature type="compositionally biased region" description="Low complexity" evidence="6">
    <location>
        <begin position="411"/>
        <end position="425"/>
    </location>
</feature>
<feature type="compositionally biased region" description="Acidic residues" evidence="6">
    <location>
        <begin position="620"/>
        <end position="631"/>
    </location>
</feature>
<comment type="caution">
    <text evidence="9">The sequence shown here is derived from an EMBL/GenBank/DDBJ whole genome shotgun (WGS) entry which is preliminary data.</text>
</comment>
<dbReference type="Proteomes" id="UP000626109">
    <property type="component" value="Unassembled WGS sequence"/>
</dbReference>
<organism evidence="9 10">
    <name type="scientific">Polarella glacialis</name>
    <name type="common">Dinoflagellate</name>
    <dbReference type="NCBI Taxonomy" id="89957"/>
    <lineage>
        <taxon>Eukaryota</taxon>
        <taxon>Sar</taxon>
        <taxon>Alveolata</taxon>
        <taxon>Dinophyceae</taxon>
        <taxon>Suessiales</taxon>
        <taxon>Suessiaceae</taxon>
        <taxon>Polarella</taxon>
    </lineage>
</organism>
<evidence type="ECO:0000256" key="5">
    <source>
        <dbReference type="ARBA" id="ARBA00023136"/>
    </source>
</evidence>
<feature type="compositionally biased region" description="Low complexity" evidence="6">
    <location>
        <begin position="173"/>
        <end position="191"/>
    </location>
</feature>
<feature type="compositionally biased region" description="Polar residues" evidence="6">
    <location>
        <begin position="579"/>
        <end position="590"/>
    </location>
</feature>
<feature type="domain" description="Yip1" evidence="8">
    <location>
        <begin position="666"/>
        <end position="816"/>
    </location>
</feature>
<feature type="compositionally biased region" description="Basic and acidic residues" evidence="6">
    <location>
        <begin position="655"/>
        <end position="666"/>
    </location>
</feature>
<feature type="region of interest" description="Disordered" evidence="6">
    <location>
        <begin position="575"/>
        <end position="666"/>
    </location>
</feature>
<evidence type="ECO:0000256" key="7">
    <source>
        <dbReference type="SAM" id="Phobius"/>
    </source>
</evidence>
<proteinExistence type="inferred from homology"/>